<dbReference type="SUPFAM" id="SSF56349">
    <property type="entry name" value="DNA breaking-rejoining enzymes"/>
    <property type="match status" value="1"/>
</dbReference>
<comment type="caution">
    <text evidence="3">The sequence shown here is derived from an EMBL/GenBank/DDBJ whole genome shotgun (WGS) entry which is preliminary data.</text>
</comment>
<evidence type="ECO:0000256" key="1">
    <source>
        <dbReference type="ARBA" id="ARBA00023172"/>
    </source>
</evidence>
<dbReference type="Gene3D" id="1.10.443.10">
    <property type="entry name" value="Intergrase catalytic core"/>
    <property type="match status" value="1"/>
</dbReference>
<feature type="domain" description="Tyr recombinase" evidence="2">
    <location>
        <begin position="1"/>
        <end position="126"/>
    </location>
</feature>
<protein>
    <submittedName>
        <fullName evidence="3">Tyrosine-type recombinase/integrase</fullName>
    </submittedName>
</protein>
<proteinExistence type="predicted"/>
<dbReference type="InterPro" id="IPR011010">
    <property type="entry name" value="DNA_brk_join_enz"/>
</dbReference>
<dbReference type="Proteomes" id="UP001575652">
    <property type="component" value="Unassembled WGS sequence"/>
</dbReference>
<dbReference type="Pfam" id="PF00589">
    <property type="entry name" value="Phage_integrase"/>
    <property type="match status" value="1"/>
</dbReference>
<keyword evidence="4" id="KW-1185">Reference proteome</keyword>
<organism evidence="3 4">
    <name type="scientific">Arthrobacter halodurans</name>
    <dbReference type="NCBI Taxonomy" id="516699"/>
    <lineage>
        <taxon>Bacteria</taxon>
        <taxon>Bacillati</taxon>
        <taxon>Actinomycetota</taxon>
        <taxon>Actinomycetes</taxon>
        <taxon>Micrococcales</taxon>
        <taxon>Micrococcaceae</taxon>
        <taxon>Arthrobacter</taxon>
    </lineage>
</organism>
<dbReference type="EMBL" id="JBHDLJ010000002">
    <property type="protein sequence ID" value="MFB0833742.1"/>
    <property type="molecule type" value="Genomic_DNA"/>
</dbReference>
<sequence>MVWETPKGNERRIVPLTRSLAGVLRDCTEGRALDDLVFTSPEGGVMRQANFRQGYFNKGVILAMAEDPSLPRLSPRDLRHTAASLGVSAGASEKVIQRMLGHKDASVTLNIYADLLRTTSIASRTRSMLLATATGAPYVLKTCSAVDPEQKKNSVEFTKFRVNSTEFDCGA</sequence>
<reference evidence="3 4" key="1">
    <citation type="submission" date="2024-09" db="EMBL/GenBank/DDBJ databases">
        <authorList>
            <person name="Salinas-Garcia M.A."/>
            <person name="Prieme A."/>
        </authorList>
    </citation>
    <scope>NUCLEOTIDE SEQUENCE [LARGE SCALE GENOMIC DNA]</scope>
    <source>
        <strain evidence="3 4">DSM 21081</strain>
    </source>
</reference>
<dbReference type="RefSeq" id="WP_373970902.1">
    <property type="nucleotide sequence ID" value="NZ_JBHDLJ010000002.1"/>
</dbReference>
<evidence type="ECO:0000259" key="2">
    <source>
        <dbReference type="PROSITE" id="PS51898"/>
    </source>
</evidence>
<gene>
    <name evidence="3" type="ORF">ACETWP_04005</name>
</gene>
<evidence type="ECO:0000313" key="4">
    <source>
        <dbReference type="Proteomes" id="UP001575652"/>
    </source>
</evidence>
<dbReference type="InterPro" id="IPR002104">
    <property type="entry name" value="Integrase_catalytic"/>
</dbReference>
<evidence type="ECO:0000313" key="3">
    <source>
        <dbReference type="EMBL" id="MFB0833742.1"/>
    </source>
</evidence>
<keyword evidence="1" id="KW-0233">DNA recombination</keyword>
<dbReference type="InterPro" id="IPR013762">
    <property type="entry name" value="Integrase-like_cat_sf"/>
</dbReference>
<dbReference type="PROSITE" id="PS51898">
    <property type="entry name" value="TYR_RECOMBINASE"/>
    <property type="match status" value="1"/>
</dbReference>
<accession>A0ABV4UJK5</accession>
<name>A0ABV4UJK5_9MICC</name>